<dbReference type="Proteomes" id="UP000799766">
    <property type="component" value="Unassembled WGS sequence"/>
</dbReference>
<proteinExistence type="predicted"/>
<reference evidence="2" key="1">
    <citation type="journal article" date="2020" name="Stud. Mycol.">
        <title>101 Dothideomycetes genomes: a test case for predicting lifestyles and emergence of pathogens.</title>
        <authorList>
            <person name="Haridas S."/>
            <person name="Albert R."/>
            <person name="Binder M."/>
            <person name="Bloem J."/>
            <person name="Labutti K."/>
            <person name="Salamov A."/>
            <person name="Andreopoulos B."/>
            <person name="Baker S."/>
            <person name="Barry K."/>
            <person name="Bills G."/>
            <person name="Bluhm B."/>
            <person name="Cannon C."/>
            <person name="Castanera R."/>
            <person name="Culley D."/>
            <person name="Daum C."/>
            <person name="Ezra D."/>
            <person name="Gonzalez J."/>
            <person name="Henrissat B."/>
            <person name="Kuo A."/>
            <person name="Liang C."/>
            <person name="Lipzen A."/>
            <person name="Lutzoni F."/>
            <person name="Magnuson J."/>
            <person name="Mondo S."/>
            <person name="Nolan M."/>
            <person name="Ohm R."/>
            <person name="Pangilinan J."/>
            <person name="Park H.-J."/>
            <person name="Ramirez L."/>
            <person name="Alfaro M."/>
            <person name="Sun H."/>
            <person name="Tritt A."/>
            <person name="Yoshinaga Y."/>
            <person name="Zwiers L.-H."/>
            <person name="Turgeon B."/>
            <person name="Goodwin S."/>
            <person name="Spatafora J."/>
            <person name="Crous P."/>
            <person name="Grigoriev I."/>
        </authorList>
    </citation>
    <scope>NUCLEOTIDE SEQUENCE</scope>
    <source>
        <strain evidence="2">ATCC 16933</strain>
    </source>
</reference>
<evidence type="ECO:0000313" key="2">
    <source>
        <dbReference type="EMBL" id="KAF2461826.1"/>
    </source>
</evidence>
<evidence type="ECO:0000313" key="3">
    <source>
        <dbReference type="Proteomes" id="UP000799766"/>
    </source>
</evidence>
<dbReference type="EMBL" id="MU001670">
    <property type="protein sequence ID" value="KAF2461826.1"/>
    <property type="molecule type" value="Genomic_DNA"/>
</dbReference>
<feature type="region of interest" description="Disordered" evidence="1">
    <location>
        <begin position="111"/>
        <end position="139"/>
    </location>
</feature>
<gene>
    <name evidence="2" type="ORF">BDY21DRAFT_329753</name>
</gene>
<evidence type="ECO:0000256" key="1">
    <source>
        <dbReference type="SAM" id="MobiDB-lite"/>
    </source>
</evidence>
<protein>
    <recommendedName>
        <fullName evidence="4">DUF1330 domain-containing protein</fullName>
    </recommendedName>
</protein>
<dbReference type="PANTHER" id="PTHR40257">
    <property type="match status" value="1"/>
</dbReference>
<evidence type="ECO:0008006" key="4">
    <source>
        <dbReference type="Google" id="ProtNLM"/>
    </source>
</evidence>
<dbReference type="InterPro" id="IPR011008">
    <property type="entry name" value="Dimeric_a/b-barrel"/>
</dbReference>
<dbReference type="SUPFAM" id="SSF54909">
    <property type="entry name" value="Dimeric alpha+beta barrel"/>
    <property type="match status" value="1"/>
</dbReference>
<dbReference type="PANTHER" id="PTHR40257:SF1">
    <property type="entry name" value="DUF1330 DOMAIN-CONTAINING PROTEIN"/>
    <property type="match status" value="1"/>
</dbReference>
<name>A0A6A6PCZ7_9PEZI</name>
<dbReference type="OrthoDB" id="265717at2759"/>
<organism evidence="2 3">
    <name type="scientific">Lineolata rhizophorae</name>
    <dbReference type="NCBI Taxonomy" id="578093"/>
    <lineage>
        <taxon>Eukaryota</taxon>
        <taxon>Fungi</taxon>
        <taxon>Dikarya</taxon>
        <taxon>Ascomycota</taxon>
        <taxon>Pezizomycotina</taxon>
        <taxon>Dothideomycetes</taxon>
        <taxon>Dothideomycetes incertae sedis</taxon>
        <taxon>Lineolatales</taxon>
        <taxon>Lineolataceae</taxon>
        <taxon>Lineolata</taxon>
    </lineage>
</organism>
<sequence>MPLITIHVLALNHSTNISTFLATIRNRTTLTPLVTSRVVRWIILPRTSRTPSSTAALLASNTHWDILLILPTAEASLPQPLSDLISRKWSVTASIPSRLLKDFASKNEKLLHPTPGSIPSAPSLNSSPAQSGDTGSSQSLELSPELLAWAHSFAQGTGSRAVSMLNLLAFEPGKKESYLQYGKAFAEKVGKKKGGVAKLVGSVVGEGGVGKKDQGEGKEWDEFALAHYPSIEHFVDMLRSGDYQEANRKYRIPALRDTFILCTTEVGLEEESKGMGAKL</sequence>
<accession>A0A6A6PCZ7</accession>
<feature type="compositionally biased region" description="Polar residues" evidence="1">
    <location>
        <begin position="120"/>
        <end position="135"/>
    </location>
</feature>
<dbReference type="AlphaFoldDB" id="A0A6A6PCZ7"/>
<dbReference type="Gene3D" id="3.30.70.100">
    <property type="match status" value="1"/>
</dbReference>
<keyword evidence="3" id="KW-1185">Reference proteome</keyword>